<organism evidence="8 9">
    <name type="scientific">Batrachochytrium dendrobatidis (strain JEL423)</name>
    <dbReference type="NCBI Taxonomy" id="403673"/>
    <lineage>
        <taxon>Eukaryota</taxon>
        <taxon>Fungi</taxon>
        <taxon>Fungi incertae sedis</taxon>
        <taxon>Chytridiomycota</taxon>
        <taxon>Chytridiomycota incertae sedis</taxon>
        <taxon>Chytridiomycetes</taxon>
        <taxon>Rhizophydiales</taxon>
        <taxon>Rhizophydiales incertae sedis</taxon>
        <taxon>Batrachochytrium</taxon>
    </lineage>
</organism>
<dbReference type="Pfam" id="PF26569">
    <property type="entry name" value="EIF3CL_C"/>
    <property type="match status" value="1"/>
</dbReference>
<evidence type="ECO:0000256" key="2">
    <source>
        <dbReference type="ARBA" id="ARBA00022540"/>
    </source>
</evidence>
<dbReference type="SMART" id="SM00088">
    <property type="entry name" value="PINT"/>
    <property type="match status" value="1"/>
</dbReference>
<dbReference type="InterPro" id="IPR000717">
    <property type="entry name" value="PCI_dom"/>
</dbReference>
<feature type="domain" description="PCI" evidence="7">
    <location>
        <begin position="615"/>
        <end position="787"/>
    </location>
</feature>
<feature type="region of interest" description="Disordered" evidence="6">
    <location>
        <begin position="1"/>
        <end position="98"/>
    </location>
</feature>
<evidence type="ECO:0000256" key="3">
    <source>
        <dbReference type="ARBA" id="ARBA00022917"/>
    </source>
</evidence>
<comment type="subcellular location">
    <subcellularLocation>
        <location evidence="4">Cytoplasm</location>
    </subcellularLocation>
</comment>
<evidence type="ECO:0000313" key="8">
    <source>
        <dbReference type="EMBL" id="OAJ44584.1"/>
    </source>
</evidence>
<name>A0A177WY54_BATDL</name>
<proteinExistence type="inferred from homology"/>
<dbReference type="eggNOG" id="KOG1076">
    <property type="taxonomic scope" value="Eukaryota"/>
</dbReference>
<dbReference type="PANTHER" id="PTHR13937:SF0">
    <property type="entry name" value="EUKARYOTIC TRANSLATION INITIATION FACTOR 3 SUBUNIT C-RELATED"/>
    <property type="match status" value="1"/>
</dbReference>
<feature type="compositionally biased region" description="Basic and acidic residues" evidence="6">
    <location>
        <begin position="88"/>
        <end position="98"/>
    </location>
</feature>
<feature type="compositionally biased region" description="Low complexity" evidence="6">
    <location>
        <begin position="854"/>
        <end position="876"/>
    </location>
</feature>
<dbReference type="GO" id="GO:0031369">
    <property type="term" value="F:translation initiation factor binding"/>
    <property type="evidence" value="ECO:0007669"/>
    <property type="project" value="InterPro"/>
</dbReference>
<dbReference type="Pfam" id="PF05470">
    <property type="entry name" value="eIF-3c_N"/>
    <property type="match status" value="1"/>
</dbReference>
<dbReference type="InterPro" id="IPR027516">
    <property type="entry name" value="EIF3C"/>
</dbReference>
<evidence type="ECO:0000313" key="9">
    <source>
        <dbReference type="Proteomes" id="UP000077115"/>
    </source>
</evidence>
<dbReference type="AlphaFoldDB" id="A0A177WY54"/>
<gene>
    <name evidence="4" type="primary">NIP1</name>
    <name evidence="8" type="ORF">BDEG_27797</name>
</gene>
<dbReference type="PANTHER" id="PTHR13937">
    <property type="entry name" value="EUKARYOTIC TRANSLATION INITATION FACTOR 3, SUBUNIT 8 EIF3S8 -RELATED"/>
    <property type="match status" value="1"/>
</dbReference>
<dbReference type="GO" id="GO:0005852">
    <property type="term" value="C:eukaryotic translation initiation factor 3 complex"/>
    <property type="evidence" value="ECO:0007669"/>
    <property type="project" value="UniProtKB-UniRule"/>
</dbReference>
<comment type="function">
    <text evidence="4">Component of the eukaryotic translation initiation factor 3 (eIF-3) complex, which is involved in protein synthesis of a specialized repertoire of mRNAs and, together with other initiation factors, stimulates binding of mRNA and methionyl-tRNAi to the 40S ribosome. The eIF-3 complex specifically targets and initiates translation of a subset of mRNAs involved in cell proliferation.</text>
</comment>
<evidence type="ECO:0000256" key="4">
    <source>
        <dbReference type="HAMAP-Rule" id="MF_03002"/>
    </source>
</evidence>
<dbReference type="GO" id="GO:0003743">
    <property type="term" value="F:translation initiation factor activity"/>
    <property type="evidence" value="ECO:0007669"/>
    <property type="project" value="UniProtKB-UniRule"/>
</dbReference>
<dbReference type="GO" id="GO:0003723">
    <property type="term" value="F:RNA binding"/>
    <property type="evidence" value="ECO:0007669"/>
    <property type="project" value="InterPro"/>
</dbReference>
<feature type="compositionally biased region" description="Acidic residues" evidence="6">
    <location>
        <begin position="62"/>
        <end position="87"/>
    </location>
</feature>
<sequence>MSRFFRAASDSDDASNDFSEDSVTDQSETDEGSDSGSDAPVASTTKKPALTGRSKWAKTEGSDSDSSDSDSDDMDDDSDGDSVDSDDSDAKKTIRSARDKKFGEMRSAVAAMHSAKKSSDWISIQNEFDRLIKAIIKSNAIIQQEGLPRFVSRSLVQIDDFIKNSLSSKESTKKMNATIAKALNAMKQKIKKTTKTYEQQIAEFRAAPVDEEESEAEAEEAIKSTLKARDARRIEKEAEGKGEPTGSGNESFTLVGKGGKLIDLSPEGLFTKLTEVLEARGKKSTDKLAQVETLMQLLEIAVTPYQKIRVLTALIPARFDYVPISGFMSSSMWNKALEEIKDLVRLLDENPHITLSLNVIEEDPDQDTVPEHIRDRHITAGQSVVLPGHITSFVDRLDDEFTKSLQSIDPHSTEYIDRLRDETTLYASIVCAVKYAEVTKASSENIDLMTMRRVEHLYNKPDVVIKTVEDSVRKVYPELVKILESPVDLVSVLCRGLYKSSIGRIRTRALLCHVYHLALHDHYHEARDMILMSHVQETISQTDIHMQVLFNRTMVQIGLCAFRAGLFRDAATALQDIASSGKTRELLAQGIQQPKYAAEKTAEQERMERQRQLPFHMHVNLELLECVYLVSSMLLEVPNMALHAHESRRKVTSKAFRRMLDFNDRQIFIGPPENVRDHIMAAAKSMAAGDWKSCRDYINHIKIWDLLSNAEKAKETLAKSIQEESLRTYIFTYAPYYESMGLSSLAELFELEVSRVNAIVSKMTTSEELHASLDPQSGHIIFHRPAPGIEMSRLEFMAGVYADKVASLVDSNEKLLEARSVTLGLQEQREYMQHREQQGGHRGGRVGGSGRHTGGSSSHRGGSAGSGFRFRTAVGK</sequence>
<evidence type="ECO:0000256" key="5">
    <source>
        <dbReference type="SAM" id="Coils"/>
    </source>
</evidence>
<dbReference type="GO" id="GO:0001732">
    <property type="term" value="P:formation of cytoplasmic translation initiation complex"/>
    <property type="evidence" value="ECO:0007669"/>
    <property type="project" value="UniProtKB-UniRule"/>
</dbReference>
<comment type="similarity">
    <text evidence="4">Belongs to the eIF-3 subunit C family.</text>
</comment>
<reference evidence="8 9" key="1">
    <citation type="submission" date="2006-10" db="EMBL/GenBank/DDBJ databases">
        <title>The Genome Sequence of Batrachochytrium dendrobatidis JEL423.</title>
        <authorList>
            <consortium name="The Broad Institute Genome Sequencing Platform"/>
            <person name="Birren B."/>
            <person name="Lander E."/>
            <person name="Galagan J."/>
            <person name="Cuomo C."/>
            <person name="Devon K."/>
            <person name="Jaffe D."/>
            <person name="Butler J."/>
            <person name="Alvarez P."/>
            <person name="Gnerre S."/>
            <person name="Grabherr M."/>
            <person name="Kleber M."/>
            <person name="Mauceli E."/>
            <person name="Brockman W."/>
            <person name="Young S."/>
            <person name="LaButti K."/>
            <person name="Sykes S."/>
            <person name="DeCaprio D."/>
            <person name="Crawford M."/>
            <person name="Koehrsen M."/>
            <person name="Engels R."/>
            <person name="Montgomery P."/>
            <person name="Pearson M."/>
            <person name="Howarth C."/>
            <person name="Larson L."/>
            <person name="White J."/>
            <person name="O'Leary S."/>
            <person name="Kodira C."/>
            <person name="Zeng Q."/>
            <person name="Yandava C."/>
            <person name="Alvarado L."/>
            <person name="Longcore J."/>
            <person name="James T."/>
        </authorList>
    </citation>
    <scope>NUCLEOTIDE SEQUENCE [LARGE SCALE GENOMIC DNA]</scope>
    <source>
        <strain evidence="8 9">JEL423</strain>
    </source>
</reference>
<feature type="compositionally biased region" description="Acidic residues" evidence="6">
    <location>
        <begin position="10"/>
        <end position="33"/>
    </location>
</feature>
<dbReference type="Pfam" id="PF01399">
    <property type="entry name" value="PCI"/>
    <property type="match status" value="1"/>
</dbReference>
<accession>A0A177WY54</accession>
<keyword evidence="5" id="KW-0175">Coiled coil</keyword>
<evidence type="ECO:0000259" key="7">
    <source>
        <dbReference type="PROSITE" id="PS50250"/>
    </source>
</evidence>
<dbReference type="InterPro" id="IPR008905">
    <property type="entry name" value="EIF3C_N_dom"/>
</dbReference>
<feature type="coiled-coil region" evidence="5">
    <location>
        <begin position="183"/>
        <end position="229"/>
    </location>
</feature>
<dbReference type="FunFam" id="1.10.10.10:FF:000300">
    <property type="entry name" value="Eukaryotic translation initiation factor 3 subunit C"/>
    <property type="match status" value="1"/>
</dbReference>
<dbReference type="EMBL" id="DS022312">
    <property type="protein sequence ID" value="OAJ44584.1"/>
    <property type="molecule type" value="Genomic_DNA"/>
</dbReference>
<dbReference type="HAMAP" id="MF_03002">
    <property type="entry name" value="eIF3c"/>
    <property type="match status" value="1"/>
</dbReference>
<protein>
    <recommendedName>
        <fullName evidence="4">Eukaryotic translation initiation factor 3 subunit C</fullName>
        <shortName evidence="4">eIF3c</shortName>
    </recommendedName>
    <alternativeName>
        <fullName evidence="4">Eukaryotic translation initiation factor 3 93 kDa subunit homolog</fullName>
        <shortName evidence="4">eIF3 p93</shortName>
    </alternativeName>
    <alternativeName>
        <fullName evidence="4">Translation initiation factor eIF3, p93 subunit homolog</fullName>
    </alternativeName>
</protein>
<comment type="subunit">
    <text evidence="4">Component of the eukaryotic translation initiation factor 3 (eIF-3) complex.</text>
</comment>
<reference evidence="8 9" key="2">
    <citation type="submission" date="2016-05" db="EMBL/GenBank/DDBJ databases">
        <title>Lineage-specific infection strategies underlie the spectrum of fungal disease in amphibians.</title>
        <authorList>
            <person name="Cuomo C.A."/>
            <person name="Farrer R.A."/>
            <person name="James T."/>
            <person name="Longcore J."/>
            <person name="Birren B."/>
        </authorList>
    </citation>
    <scope>NUCLEOTIDE SEQUENCE [LARGE SCALE GENOMIC DNA]</scope>
    <source>
        <strain evidence="8 9">JEL423</strain>
    </source>
</reference>
<keyword evidence="1 4" id="KW-0963">Cytoplasm</keyword>
<dbReference type="STRING" id="403673.A0A177WY54"/>
<dbReference type="InterPro" id="IPR036390">
    <property type="entry name" value="WH_DNA-bd_sf"/>
</dbReference>
<dbReference type="VEuPathDB" id="FungiDB:BDEG_27797"/>
<dbReference type="InterPro" id="IPR058999">
    <property type="entry name" value="EIF3CL_C"/>
</dbReference>
<dbReference type="OrthoDB" id="29647at2759"/>
<evidence type="ECO:0000256" key="6">
    <source>
        <dbReference type="SAM" id="MobiDB-lite"/>
    </source>
</evidence>
<keyword evidence="2 4" id="KW-0396">Initiation factor</keyword>
<dbReference type="GO" id="GO:0033290">
    <property type="term" value="C:eukaryotic 48S preinitiation complex"/>
    <property type="evidence" value="ECO:0007669"/>
    <property type="project" value="UniProtKB-UniRule"/>
</dbReference>
<dbReference type="Proteomes" id="UP000077115">
    <property type="component" value="Unassembled WGS sequence"/>
</dbReference>
<dbReference type="PROSITE" id="PS50250">
    <property type="entry name" value="PCI"/>
    <property type="match status" value="1"/>
</dbReference>
<keyword evidence="3 4" id="KW-0648">Protein biosynthesis</keyword>
<dbReference type="SUPFAM" id="SSF46785">
    <property type="entry name" value="Winged helix' DNA-binding domain"/>
    <property type="match status" value="1"/>
</dbReference>
<evidence type="ECO:0000256" key="1">
    <source>
        <dbReference type="ARBA" id="ARBA00022490"/>
    </source>
</evidence>
<feature type="region of interest" description="Disordered" evidence="6">
    <location>
        <begin position="832"/>
        <end position="876"/>
    </location>
</feature>
<dbReference type="GO" id="GO:0016282">
    <property type="term" value="C:eukaryotic 43S preinitiation complex"/>
    <property type="evidence" value="ECO:0007669"/>
    <property type="project" value="UniProtKB-UniRule"/>
</dbReference>